<keyword evidence="2" id="KW-1185">Reference proteome</keyword>
<proteinExistence type="predicted"/>
<reference evidence="1" key="1">
    <citation type="journal article" date="2018" name="Curr. Microbiol.">
        <title>Cellulosimicrobium arenosum sp. nov., Isolated from Marine Sediment Sand.</title>
        <authorList>
            <person name="Oh M."/>
            <person name="Kim J.H."/>
            <person name="Yoon J.H."/>
            <person name="Schumann P."/>
            <person name="Kim W."/>
        </authorList>
    </citation>
    <scope>NUCLEOTIDE SEQUENCE</scope>
    <source>
        <strain evidence="1">KCTC 49039</strain>
    </source>
</reference>
<dbReference type="AlphaFoldDB" id="A0A927IZ34"/>
<evidence type="ECO:0000313" key="1">
    <source>
        <dbReference type="EMBL" id="MBD8078220.1"/>
    </source>
</evidence>
<dbReference type="EMBL" id="JACYHB010000002">
    <property type="protein sequence ID" value="MBD8078220.1"/>
    <property type="molecule type" value="Genomic_DNA"/>
</dbReference>
<name>A0A927IZ34_9MICO</name>
<organism evidence="1 2">
    <name type="scientific">Cellulosimicrobium arenosum</name>
    <dbReference type="NCBI Taxonomy" id="2708133"/>
    <lineage>
        <taxon>Bacteria</taxon>
        <taxon>Bacillati</taxon>
        <taxon>Actinomycetota</taxon>
        <taxon>Actinomycetes</taxon>
        <taxon>Micrococcales</taxon>
        <taxon>Promicromonosporaceae</taxon>
        <taxon>Cellulosimicrobium</taxon>
    </lineage>
</organism>
<accession>A0A927IZ34</accession>
<dbReference type="Proteomes" id="UP000610846">
    <property type="component" value="Unassembled WGS sequence"/>
</dbReference>
<gene>
    <name evidence="1" type="ORF">IF651_04000</name>
</gene>
<evidence type="ECO:0000313" key="2">
    <source>
        <dbReference type="Proteomes" id="UP000610846"/>
    </source>
</evidence>
<comment type="caution">
    <text evidence="1">The sequence shown here is derived from an EMBL/GenBank/DDBJ whole genome shotgun (WGS) entry which is preliminary data.</text>
</comment>
<protein>
    <submittedName>
        <fullName evidence="1">Uncharacterized protein</fullName>
    </submittedName>
</protein>
<sequence length="66" mass="7587">MEDMQWEHARVVMVGAVGRSFKRHQIIEIGGRVTPVLKGSEGGLVLDELRERQTIVFRRRVTSRIV</sequence>
<dbReference type="RefSeq" id="WP_191827781.1">
    <property type="nucleotide sequence ID" value="NZ_JACYHB010000002.1"/>
</dbReference>
<reference evidence="1" key="2">
    <citation type="submission" date="2020-09" db="EMBL/GenBank/DDBJ databases">
        <authorList>
            <person name="Yu Y."/>
        </authorList>
    </citation>
    <scope>NUCLEOTIDE SEQUENCE</scope>
    <source>
        <strain evidence="1">KCTC 49039</strain>
    </source>
</reference>